<reference evidence="1 2" key="1">
    <citation type="submission" date="2020-04" db="EMBL/GenBank/DDBJ databases">
        <title>Genome sequence for Sphingorhabdus sp. strain M1.</title>
        <authorList>
            <person name="Park S.-J."/>
        </authorList>
    </citation>
    <scope>NUCLEOTIDE SEQUENCE [LARGE SCALE GENOMIC DNA]</scope>
    <source>
        <strain evidence="1 2">JK6</strain>
    </source>
</reference>
<evidence type="ECO:0000313" key="1">
    <source>
        <dbReference type="EMBL" id="QJB68148.1"/>
    </source>
</evidence>
<organism evidence="1 2">
    <name type="scientific">Parasphingorhabdus halotolerans</name>
    <dbReference type="NCBI Taxonomy" id="2725558"/>
    <lineage>
        <taxon>Bacteria</taxon>
        <taxon>Pseudomonadati</taxon>
        <taxon>Pseudomonadota</taxon>
        <taxon>Alphaproteobacteria</taxon>
        <taxon>Sphingomonadales</taxon>
        <taxon>Sphingomonadaceae</taxon>
        <taxon>Parasphingorhabdus</taxon>
    </lineage>
</organism>
<dbReference type="Proteomes" id="UP000501600">
    <property type="component" value="Chromosome"/>
</dbReference>
<evidence type="ECO:0000313" key="2">
    <source>
        <dbReference type="Proteomes" id="UP000501600"/>
    </source>
</evidence>
<accession>A0A6H2DIX8</accession>
<dbReference type="KEGG" id="phao:HF685_01535"/>
<sequence length="268" mass="27818">MHLDNHKTATSKKSISRAGKAILGTILLMGLGGTAMAQNMVIRSTGPSSSAYPAGKKMANTAKITLTNQDSVTILTKGGTRVLKGPGTFSAASGKAQATGATTRLASFISNRGSGRARTGAVRSAGVTTVEVTPTNPNLWYLDVRKGGKFCVADAERVVLWRPDYTGSATASIIEPANGGVTQVVWGQGNPLKAWPREAAPITNGASYRVLASNTPNAVAVDFVVLSTNPEDVDQTAEVLIENGCQGQLDLLVEKLEGESSSSNTDQG</sequence>
<protein>
    <submittedName>
        <fullName evidence="1">Uncharacterized protein</fullName>
    </submittedName>
</protein>
<dbReference type="EMBL" id="CP051217">
    <property type="protein sequence ID" value="QJB68148.1"/>
    <property type="molecule type" value="Genomic_DNA"/>
</dbReference>
<dbReference type="RefSeq" id="WP_168817992.1">
    <property type="nucleotide sequence ID" value="NZ_CP051217.1"/>
</dbReference>
<proteinExistence type="predicted"/>
<name>A0A6H2DIX8_9SPHN</name>
<keyword evidence="2" id="KW-1185">Reference proteome</keyword>
<dbReference type="AlphaFoldDB" id="A0A6H2DIX8"/>
<gene>
    <name evidence="1" type="ORF">HF685_01535</name>
</gene>